<reference evidence="2 3" key="1">
    <citation type="journal article" date="2014" name="Nat. Commun.">
        <title>Multiple recent horizontal transfers of a large genomic region in cheese making fungi.</title>
        <authorList>
            <person name="Cheeseman K."/>
            <person name="Ropars J."/>
            <person name="Renault P."/>
            <person name="Dupont J."/>
            <person name="Gouzy J."/>
            <person name="Branca A."/>
            <person name="Abraham A.L."/>
            <person name="Ceppi M."/>
            <person name="Conseiller E."/>
            <person name="Debuchy R."/>
            <person name="Malagnac F."/>
            <person name="Goarin A."/>
            <person name="Silar P."/>
            <person name="Lacoste S."/>
            <person name="Sallet E."/>
            <person name="Bensimon A."/>
            <person name="Giraud T."/>
            <person name="Brygoo Y."/>
        </authorList>
    </citation>
    <scope>NUCLEOTIDE SEQUENCE [LARGE SCALE GENOMIC DNA]</scope>
    <source>
        <strain evidence="3">FM 013</strain>
    </source>
</reference>
<dbReference type="GO" id="GO:0003677">
    <property type="term" value="F:DNA binding"/>
    <property type="evidence" value="ECO:0007669"/>
    <property type="project" value="InterPro"/>
</dbReference>
<dbReference type="EMBL" id="HG793189">
    <property type="protein sequence ID" value="CRL30654.1"/>
    <property type="molecule type" value="Genomic_DNA"/>
</dbReference>
<organism evidence="2 3">
    <name type="scientific">Penicillium camemberti (strain FM 013)</name>
    <dbReference type="NCBI Taxonomy" id="1429867"/>
    <lineage>
        <taxon>Eukaryota</taxon>
        <taxon>Fungi</taxon>
        <taxon>Dikarya</taxon>
        <taxon>Ascomycota</taxon>
        <taxon>Pezizomycotina</taxon>
        <taxon>Eurotiomycetes</taxon>
        <taxon>Eurotiomycetidae</taxon>
        <taxon>Eurotiales</taxon>
        <taxon>Aspergillaceae</taxon>
        <taxon>Penicillium</taxon>
    </lineage>
</organism>
<accession>A0A0G4PW80</accession>
<dbReference type="Pfam" id="PF01498">
    <property type="entry name" value="HTH_Tnp_Tc3_2"/>
    <property type="match status" value="1"/>
</dbReference>
<dbReference type="Gene3D" id="3.30.420.10">
    <property type="entry name" value="Ribonuclease H-like superfamily/Ribonuclease H"/>
    <property type="match status" value="1"/>
</dbReference>
<gene>
    <name evidence="2" type="ORF">PCAMFM013_S056g000027</name>
</gene>
<dbReference type="Proteomes" id="UP000053732">
    <property type="component" value="Unassembled WGS sequence"/>
</dbReference>
<dbReference type="STRING" id="1429867.A0A0G4PW80"/>
<dbReference type="InterPro" id="IPR036397">
    <property type="entry name" value="RNaseH_sf"/>
</dbReference>
<evidence type="ECO:0000259" key="1">
    <source>
        <dbReference type="Pfam" id="PF01498"/>
    </source>
</evidence>
<evidence type="ECO:0000313" key="2">
    <source>
        <dbReference type="EMBL" id="CRL30654.1"/>
    </source>
</evidence>
<sequence length="365" mass="43089">MKEGTRSGRPTKQDTPTQEIVISKVRLDRYGREKSCADLAGDLSKLGINISAETVRRILKKSGFRKTKPTRKPGLTPAMKKARLEWALERQHWTIEDWKNVIWSDETSVILLHRRGGYRIWRTPSEAYSRSCIRERWKGSSEFMFWGCFTYDKKGPCHCWIPETVAEKREADKAIEDLNEVLEPELREQWELTNGMRRMDLRQTPGRQPQWRFNNQTGKLSRTSRGGIDWWRYQKHILIPNLLPFAKECAIDRPNTIVQEDNAPAHAHWFQKRVYDFHQVQRLLWCPNSPDLNAIEPTWFWMKRHTTKKGAPKNKAQAYTAWKTAWNELPQQRIQAWIERIPWHIQQIIACGGGNEYQEGRDKKI</sequence>
<protein>
    <submittedName>
        <fullName evidence="2">Transposase, Tc1-like</fullName>
    </submittedName>
</protein>
<dbReference type="GO" id="GO:0015074">
    <property type="term" value="P:DNA integration"/>
    <property type="evidence" value="ECO:0007669"/>
    <property type="project" value="InterPro"/>
</dbReference>
<dbReference type="PANTHER" id="PTHR23022:SF119">
    <property type="entry name" value="TC1-LIKE TRANSPOSASE DDE DOMAIN-CONTAINING PROTEIN"/>
    <property type="match status" value="1"/>
</dbReference>
<name>A0A0G4PW80_PENC3</name>
<feature type="domain" description="Transposase Tc1-like" evidence="1">
    <location>
        <begin position="25"/>
        <end position="91"/>
    </location>
</feature>
<proteinExistence type="predicted"/>
<keyword evidence="3" id="KW-1185">Reference proteome</keyword>
<dbReference type="AlphaFoldDB" id="A0A0G4PW80"/>
<dbReference type="GO" id="GO:0006313">
    <property type="term" value="P:DNA transposition"/>
    <property type="evidence" value="ECO:0007669"/>
    <property type="project" value="InterPro"/>
</dbReference>
<dbReference type="InterPro" id="IPR052338">
    <property type="entry name" value="Transposase_5"/>
</dbReference>
<dbReference type="PANTHER" id="PTHR23022">
    <property type="entry name" value="TRANSPOSABLE ELEMENT-RELATED"/>
    <property type="match status" value="1"/>
</dbReference>
<evidence type="ECO:0000313" key="3">
    <source>
        <dbReference type="Proteomes" id="UP000053732"/>
    </source>
</evidence>
<dbReference type="InterPro" id="IPR002492">
    <property type="entry name" value="Transposase_Tc1-like"/>
</dbReference>